<proteinExistence type="predicted"/>
<dbReference type="RefSeq" id="WP_319926381.1">
    <property type="nucleotide sequence ID" value="NZ_VCDP01000035.1"/>
</dbReference>
<gene>
    <name evidence="2" type="ORF">FE394_10730</name>
</gene>
<accession>A0ABU4SLY4</accession>
<sequence>MSTVLLNSSNDKKSDLTIVGNMKKLAIICVIFFFLCGFTQVSENNIPKDLQEYIDNAEDCQHLAGE</sequence>
<evidence type="ECO:0000313" key="3">
    <source>
        <dbReference type="Proteomes" id="UP001271640"/>
    </source>
</evidence>
<keyword evidence="1" id="KW-1133">Transmembrane helix</keyword>
<protein>
    <submittedName>
        <fullName evidence="2">Uncharacterized protein</fullName>
    </submittedName>
</protein>
<feature type="transmembrane region" description="Helical" evidence="1">
    <location>
        <begin position="25"/>
        <end position="41"/>
    </location>
</feature>
<keyword evidence="1" id="KW-0812">Transmembrane</keyword>
<dbReference type="EMBL" id="VCDP01000035">
    <property type="protein sequence ID" value="MDX7999670.1"/>
    <property type="molecule type" value="Genomic_DNA"/>
</dbReference>
<keyword evidence="3" id="KW-1185">Reference proteome</keyword>
<comment type="caution">
    <text evidence="2">The sequence shown here is derived from an EMBL/GenBank/DDBJ whole genome shotgun (WGS) entry which is preliminary data.</text>
</comment>
<reference evidence="3" key="1">
    <citation type="journal article" date="2024" name="Toxins">
        <title>Genome Sequence Analysis of Native Xenorhabdus Strains Isolated from Entomopathogenic Nematodes in Argentina.</title>
        <authorList>
            <person name="Palma L."/>
            <person name="Frizzo L."/>
            <person name="Kaiser S."/>
            <person name="Berry C."/>
            <person name="Caballero P."/>
            <person name="Bode H.B."/>
            <person name="Del Valle E.E."/>
        </authorList>
    </citation>
    <scope>NUCLEOTIDE SEQUENCE [LARGE SCALE GENOMIC DNA]</scope>
    <source>
        <strain evidence="3">Reich</strain>
    </source>
</reference>
<evidence type="ECO:0000313" key="2">
    <source>
        <dbReference type="EMBL" id="MDX7999670.1"/>
    </source>
</evidence>
<keyword evidence="1" id="KW-0472">Membrane</keyword>
<name>A0ABU4SLY4_9GAMM</name>
<organism evidence="2 3">
    <name type="scientific">Xenorhabdus littoralis</name>
    <dbReference type="NCBI Taxonomy" id="2582835"/>
    <lineage>
        <taxon>Bacteria</taxon>
        <taxon>Pseudomonadati</taxon>
        <taxon>Pseudomonadota</taxon>
        <taxon>Gammaproteobacteria</taxon>
        <taxon>Enterobacterales</taxon>
        <taxon>Morganellaceae</taxon>
        <taxon>Xenorhabdus</taxon>
    </lineage>
</organism>
<dbReference type="Proteomes" id="UP001271640">
    <property type="component" value="Unassembled WGS sequence"/>
</dbReference>
<evidence type="ECO:0000256" key="1">
    <source>
        <dbReference type="SAM" id="Phobius"/>
    </source>
</evidence>